<protein>
    <submittedName>
        <fullName evidence="1">EscU/YscU/HrcU family type III secretion system export apparatus switch protein</fullName>
    </submittedName>
</protein>
<evidence type="ECO:0000313" key="1">
    <source>
        <dbReference type="EMBL" id="MBS4540108.1"/>
    </source>
</evidence>
<keyword evidence="2" id="KW-1185">Reference proteome</keyword>
<accession>A0A942UW16</accession>
<dbReference type="Gene3D" id="3.40.1690.10">
    <property type="entry name" value="secretion proteins EscU"/>
    <property type="match status" value="1"/>
</dbReference>
<evidence type="ECO:0000313" key="2">
    <source>
        <dbReference type="Proteomes" id="UP000724672"/>
    </source>
</evidence>
<reference evidence="1" key="1">
    <citation type="submission" date="2019-12" db="EMBL/GenBank/DDBJ databases">
        <title>Clostridiaceae gen. nov. sp. nov., isolated from sediment in Xinjiang, China.</title>
        <authorList>
            <person name="Zhang R."/>
        </authorList>
    </citation>
    <scope>NUCLEOTIDE SEQUENCE</scope>
    <source>
        <strain evidence="1">D2Q-11</strain>
    </source>
</reference>
<gene>
    <name evidence="1" type="ORF">GOQ27_16640</name>
</gene>
<dbReference type="InterPro" id="IPR029025">
    <property type="entry name" value="T3SS_substrate_exporter_C"/>
</dbReference>
<comment type="caution">
    <text evidence="1">The sequence shown here is derived from an EMBL/GenBank/DDBJ whole genome shotgun (WGS) entry which is preliminary data.</text>
</comment>
<dbReference type="Proteomes" id="UP000724672">
    <property type="component" value="Unassembled WGS sequence"/>
</dbReference>
<dbReference type="SUPFAM" id="SSF160544">
    <property type="entry name" value="EscU C-terminal domain-like"/>
    <property type="match status" value="1"/>
</dbReference>
<dbReference type="RefSeq" id="WP_203367998.1">
    <property type="nucleotide sequence ID" value="NZ_WSFT01000053.1"/>
</dbReference>
<dbReference type="GO" id="GO:0009306">
    <property type="term" value="P:protein secretion"/>
    <property type="evidence" value="ECO:0007669"/>
    <property type="project" value="InterPro"/>
</dbReference>
<sequence length="96" mass="10987">MNNKRFNFKNNFKEKRAIAVHYDNATDSLPEIVSRRKGKMAEELIEIAKIRDIPLEEDISLLGNLLDMDLGENIPPQLYSVIAEVFLLLQDLEGEA</sequence>
<organism evidence="1 2">
    <name type="scientific">Anaeromonas frigoriresistens</name>
    <dbReference type="NCBI Taxonomy" id="2683708"/>
    <lineage>
        <taxon>Bacteria</taxon>
        <taxon>Bacillati</taxon>
        <taxon>Bacillota</taxon>
        <taxon>Tissierellia</taxon>
        <taxon>Tissierellales</taxon>
        <taxon>Thermohalobacteraceae</taxon>
        <taxon>Anaeromonas</taxon>
    </lineage>
</organism>
<proteinExistence type="predicted"/>
<dbReference type="InterPro" id="IPR006135">
    <property type="entry name" value="T3SS_substrate_exporter"/>
</dbReference>
<dbReference type="GO" id="GO:0016020">
    <property type="term" value="C:membrane"/>
    <property type="evidence" value="ECO:0007669"/>
    <property type="project" value="InterPro"/>
</dbReference>
<dbReference type="AlphaFoldDB" id="A0A942UW16"/>
<name>A0A942UW16_9FIRM</name>
<dbReference type="Pfam" id="PF01312">
    <property type="entry name" value="Bac_export_2"/>
    <property type="match status" value="1"/>
</dbReference>
<dbReference type="EMBL" id="WSFT01000053">
    <property type="protein sequence ID" value="MBS4540108.1"/>
    <property type="molecule type" value="Genomic_DNA"/>
</dbReference>